<feature type="transmembrane region" description="Helical" evidence="1">
    <location>
        <begin position="138"/>
        <end position="157"/>
    </location>
</feature>
<keyword evidence="1" id="KW-0812">Transmembrane</keyword>
<accession>A0A5C6RWV6</accession>
<dbReference type="Pfam" id="PF08570">
    <property type="entry name" value="DUF1761"/>
    <property type="match status" value="1"/>
</dbReference>
<feature type="transmembrane region" description="Helical" evidence="1">
    <location>
        <begin position="6"/>
        <end position="24"/>
    </location>
</feature>
<protein>
    <submittedName>
        <fullName evidence="2">DUF1761 domain-containing protein</fullName>
    </submittedName>
</protein>
<proteinExistence type="predicted"/>
<dbReference type="InterPro" id="IPR013879">
    <property type="entry name" value="DUF1761"/>
</dbReference>
<reference evidence="2 3" key="1">
    <citation type="submission" date="2019-08" db="EMBL/GenBank/DDBJ databases">
        <title>Genome of Vicingus serpentipes NCIMB 15042.</title>
        <authorList>
            <person name="Bowman J.P."/>
        </authorList>
    </citation>
    <scope>NUCLEOTIDE SEQUENCE [LARGE SCALE GENOMIC DNA]</scope>
    <source>
        <strain evidence="2 3">NCIMB 15042</strain>
    </source>
</reference>
<dbReference type="EMBL" id="VOOS01000002">
    <property type="protein sequence ID" value="TXB65832.1"/>
    <property type="molecule type" value="Genomic_DNA"/>
</dbReference>
<name>A0A5C6RWV6_9FLAO</name>
<keyword evidence="3" id="KW-1185">Reference proteome</keyword>
<comment type="caution">
    <text evidence="2">The sequence shown here is derived from an EMBL/GenBank/DDBJ whole genome shotgun (WGS) entry which is preliminary data.</text>
</comment>
<dbReference type="Proteomes" id="UP000321721">
    <property type="component" value="Unassembled WGS sequence"/>
</dbReference>
<evidence type="ECO:0000313" key="3">
    <source>
        <dbReference type="Proteomes" id="UP000321721"/>
    </source>
</evidence>
<keyword evidence="1" id="KW-0472">Membrane</keyword>
<dbReference type="OrthoDB" id="333057at2"/>
<sequence length="161" mass="17639">MEMNYLILFVAALIPMLIGFIWYNPKTFGNTWMKAADMTEEKINSGKMGVIFGVSYIFSILIASALMGFVIHQMGVFSLVGGNAELLKTGSAAAFMAEYGNEFRTFKHGLLHGVIAGFTIALPILGINALFERKGFKYIAVNAGYWIVTLGLMGGIICQFM</sequence>
<evidence type="ECO:0000313" key="2">
    <source>
        <dbReference type="EMBL" id="TXB65832.1"/>
    </source>
</evidence>
<organism evidence="2 3">
    <name type="scientific">Vicingus serpentipes</name>
    <dbReference type="NCBI Taxonomy" id="1926625"/>
    <lineage>
        <taxon>Bacteria</taxon>
        <taxon>Pseudomonadati</taxon>
        <taxon>Bacteroidota</taxon>
        <taxon>Flavobacteriia</taxon>
        <taxon>Flavobacteriales</taxon>
        <taxon>Vicingaceae</taxon>
        <taxon>Vicingus</taxon>
    </lineage>
</organism>
<feature type="transmembrane region" description="Helical" evidence="1">
    <location>
        <begin position="48"/>
        <end position="71"/>
    </location>
</feature>
<gene>
    <name evidence="2" type="ORF">FRY74_04495</name>
</gene>
<feature type="transmembrane region" description="Helical" evidence="1">
    <location>
        <begin position="110"/>
        <end position="131"/>
    </location>
</feature>
<keyword evidence="1" id="KW-1133">Transmembrane helix</keyword>
<dbReference type="AlphaFoldDB" id="A0A5C6RWV6"/>
<evidence type="ECO:0000256" key="1">
    <source>
        <dbReference type="SAM" id="Phobius"/>
    </source>
</evidence>